<evidence type="ECO:0000256" key="2">
    <source>
        <dbReference type="ARBA" id="ARBA00023015"/>
    </source>
</evidence>
<dbReference type="Gene3D" id="1.10.10.10">
    <property type="entry name" value="Winged helix-like DNA-binding domain superfamily/Winged helix DNA-binding domain"/>
    <property type="match status" value="1"/>
</dbReference>
<dbReference type="EMBL" id="BAEO01000047">
    <property type="protein sequence ID" value="GAC20140.1"/>
    <property type="molecule type" value="Genomic_DNA"/>
</dbReference>
<feature type="domain" description="HTH lysR-type" evidence="5">
    <location>
        <begin position="14"/>
        <end position="71"/>
    </location>
</feature>
<evidence type="ECO:0000259" key="5">
    <source>
        <dbReference type="PROSITE" id="PS50931"/>
    </source>
</evidence>
<comment type="caution">
    <text evidence="6">The sequence shown here is derived from an EMBL/GenBank/DDBJ whole genome shotgun (WGS) entry which is preliminary data.</text>
</comment>
<dbReference type="OrthoDB" id="8587655at2"/>
<reference evidence="6 7" key="1">
    <citation type="journal article" date="2017" name="Antonie Van Leeuwenhoek">
        <title>Rhizobium rhizosphaerae sp. nov., a novel species isolated from rice rhizosphere.</title>
        <authorList>
            <person name="Zhao J.J."/>
            <person name="Zhang J."/>
            <person name="Zhang R.J."/>
            <person name="Zhang C.W."/>
            <person name="Yin H.Q."/>
            <person name="Zhang X.X."/>
        </authorList>
    </citation>
    <scope>NUCLEOTIDE SEQUENCE [LARGE SCALE GENOMIC DNA]</scope>
    <source>
        <strain evidence="6 7">BSs20135</strain>
    </source>
</reference>
<organism evidence="6 7">
    <name type="scientific">Paraglaciecola arctica BSs20135</name>
    <dbReference type="NCBI Taxonomy" id="493475"/>
    <lineage>
        <taxon>Bacteria</taxon>
        <taxon>Pseudomonadati</taxon>
        <taxon>Pseudomonadota</taxon>
        <taxon>Gammaproteobacteria</taxon>
        <taxon>Alteromonadales</taxon>
        <taxon>Alteromonadaceae</taxon>
        <taxon>Paraglaciecola</taxon>
    </lineage>
</organism>
<name>K6Z9K4_9ALTE</name>
<dbReference type="Gene3D" id="3.40.190.290">
    <property type="match status" value="1"/>
</dbReference>
<keyword evidence="3" id="KW-0238">DNA-binding</keyword>
<dbReference type="Pfam" id="PF03466">
    <property type="entry name" value="LysR_substrate"/>
    <property type="match status" value="1"/>
</dbReference>
<evidence type="ECO:0000256" key="4">
    <source>
        <dbReference type="ARBA" id="ARBA00023163"/>
    </source>
</evidence>
<dbReference type="PROSITE" id="PS50931">
    <property type="entry name" value="HTH_LYSR"/>
    <property type="match status" value="1"/>
</dbReference>
<dbReference type="STRING" id="493475.GARC_3181"/>
<keyword evidence="7" id="KW-1185">Reference proteome</keyword>
<dbReference type="SUPFAM" id="SSF53850">
    <property type="entry name" value="Periplasmic binding protein-like II"/>
    <property type="match status" value="1"/>
</dbReference>
<keyword evidence="2" id="KW-0805">Transcription regulation</keyword>
<evidence type="ECO:0000256" key="3">
    <source>
        <dbReference type="ARBA" id="ARBA00023125"/>
    </source>
</evidence>
<proteinExistence type="inferred from homology"/>
<dbReference type="GO" id="GO:0003700">
    <property type="term" value="F:DNA-binding transcription factor activity"/>
    <property type="evidence" value="ECO:0007669"/>
    <property type="project" value="InterPro"/>
</dbReference>
<keyword evidence="4" id="KW-0804">Transcription</keyword>
<protein>
    <submittedName>
        <fullName evidence="6">Transcriptional regulator, LysR family</fullName>
    </submittedName>
</protein>
<dbReference type="SUPFAM" id="SSF46785">
    <property type="entry name" value="Winged helix' DNA-binding domain"/>
    <property type="match status" value="1"/>
</dbReference>
<dbReference type="InterPro" id="IPR005119">
    <property type="entry name" value="LysR_subst-bd"/>
</dbReference>
<dbReference type="GO" id="GO:0000976">
    <property type="term" value="F:transcription cis-regulatory region binding"/>
    <property type="evidence" value="ECO:0007669"/>
    <property type="project" value="TreeGrafter"/>
</dbReference>
<dbReference type="PANTHER" id="PTHR30126">
    <property type="entry name" value="HTH-TYPE TRANSCRIPTIONAL REGULATOR"/>
    <property type="match status" value="1"/>
</dbReference>
<dbReference type="RefSeq" id="WP_007621740.1">
    <property type="nucleotide sequence ID" value="NZ_BAEO01000047.1"/>
</dbReference>
<sequence length="308" mass="34650">MPKHKNLVSQISNFDIRQLKIFRTVVECGGFSAAEVELNISRSAISISMSDLESRLGLHLCQRGRAGFSLTDEGTQVYQASLQLMASLENFRTQVNSIHAKLTGELNIGITDNLVTLEHMSISKALKALKTKGPEIVINIRMIPPNEIERYVLDGALHVGVVPNLRPLQGLEYSRLYEEKYLLYCNYQHPLFNVAENKLTSKQIYECEAVAPSYAQTAQTRSHYQNLNTTATATDREGVAFLILTGCFIGYLPTHYAKRWVVSGEMRALYLDKFHFNTAYQTVLRKGSNPNQVLKTFLQEIKASPSKT</sequence>
<dbReference type="AlphaFoldDB" id="K6Z9K4"/>
<dbReference type="CDD" id="cd05466">
    <property type="entry name" value="PBP2_LTTR_substrate"/>
    <property type="match status" value="1"/>
</dbReference>
<accession>K6Z9K4</accession>
<dbReference type="InterPro" id="IPR036390">
    <property type="entry name" value="WH_DNA-bd_sf"/>
</dbReference>
<dbReference type="eggNOG" id="COG0583">
    <property type="taxonomic scope" value="Bacteria"/>
</dbReference>
<evidence type="ECO:0000313" key="6">
    <source>
        <dbReference type="EMBL" id="GAC20140.1"/>
    </source>
</evidence>
<dbReference type="PANTHER" id="PTHR30126:SF98">
    <property type="entry name" value="HTH-TYPE TRANSCRIPTIONAL ACTIVATOR BAUR"/>
    <property type="match status" value="1"/>
</dbReference>
<dbReference type="InterPro" id="IPR036388">
    <property type="entry name" value="WH-like_DNA-bd_sf"/>
</dbReference>
<comment type="similarity">
    <text evidence="1">Belongs to the LysR transcriptional regulatory family.</text>
</comment>
<dbReference type="InterPro" id="IPR000847">
    <property type="entry name" value="LysR_HTH_N"/>
</dbReference>
<dbReference type="Proteomes" id="UP000006327">
    <property type="component" value="Unassembled WGS sequence"/>
</dbReference>
<evidence type="ECO:0000256" key="1">
    <source>
        <dbReference type="ARBA" id="ARBA00009437"/>
    </source>
</evidence>
<gene>
    <name evidence="6" type="ORF">GARC_3181</name>
</gene>
<evidence type="ECO:0000313" key="7">
    <source>
        <dbReference type="Proteomes" id="UP000006327"/>
    </source>
</evidence>
<dbReference type="Pfam" id="PF00126">
    <property type="entry name" value="HTH_1"/>
    <property type="match status" value="1"/>
</dbReference>